<dbReference type="PANTHER" id="PTHR42909:SF1">
    <property type="entry name" value="CARBOHYDRATE KINASE PFKB DOMAIN-CONTAINING PROTEIN"/>
    <property type="match status" value="1"/>
</dbReference>
<keyword evidence="3 6" id="KW-0464">Manganese</keyword>
<evidence type="ECO:0000256" key="4">
    <source>
        <dbReference type="ARBA" id="ARBA00023239"/>
    </source>
</evidence>
<gene>
    <name evidence="6" type="primary">psuG</name>
    <name evidence="7" type="ORF">ACFPBZ_26215</name>
</gene>
<dbReference type="PANTHER" id="PTHR42909">
    <property type="entry name" value="ZGC:136858"/>
    <property type="match status" value="1"/>
</dbReference>
<accession>A0ABV9YSI5</accession>
<feature type="binding site" evidence="6">
    <location>
        <position position="88"/>
    </location>
    <ligand>
        <name>substrate</name>
    </ligand>
</feature>
<organism evidence="7 8">
    <name type="scientific">Actinomycetospora atypica</name>
    <dbReference type="NCBI Taxonomy" id="1290095"/>
    <lineage>
        <taxon>Bacteria</taxon>
        <taxon>Bacillati</taxon>
        <taxon>Actinomycetota</taxon>
        <taxon>Actinomycetes</taxon>
        <taxon>Pseudonocardiales</taxon>
        <taxon>Pseudonocardiaceae</taxon>
        <taxon>Actinomycetospora</taxon>
    </lineage>
</organism>
<keyword evidence="8" id="KW-1185">Reference proteome</keyword>
<evidence type="ECO:0000313" key="7">
    <source>
        <dbReference type="EMBL" id="MFC5065738.1"/>
    </source>
</evidence>
<feature type="active site" description="Proton donor" evidence="6">
    <location>
        <position position="27"/>
    </location>
</feature>
<evidence type="ECO:0000256" key="2">
    <source>
        <dbReference type="ARBA" id="ARBA00022801"/>
    </source>
</evidence>
<comment type="similarity">
    <text evidence="6">Belongs to the pseudouridine-5'-phosphate glycosidase family.</text>
</comment>
<dbReference type="Proteomes" id="UP001595947">
    <property type="component" value="Unassembled WGS sequence"/>
</dbReference>
<evidence type="ECO:0000256" key="6">
    <source>
        <dbReference type="HAMAP-Rule" id="MF_01876"/>
    </source>
</evidence>
<comment type="catalytic activity">
    <reaction evidence="6">
        <text>D-ribose 5-phosphate + uracil = psi-UMP + H2O</text>
        <dbReference type="Rhea" id="RHEA:18337"/>
        <dbReference type="ChEBI" id="CHEBI:15377"/>
        <dbReference type="ChEBI" id="CHEBI:17568"/>
        <dbReference type="ChEBI" id="CHEBI:58380"/>
        <dbReference type="ChEBI" id="CHEBI:78346"/>
        <dbReference type="EC" id="4.2.1.70"/>
    </reaction>
</comment>
<dbReference type="Gene3D" id="3.40.1790.10">
    <property type="entry name" value="Indigoidine synthase domain"/>
    <property type="match status" value="1"/>
</dbReference>
<evidence type="ECO:0000313" key="8">
    <source>
        <dbReference type="Proteomes" id="UP001595947"/>
    </source>
</evidence>
<keyword evidence="1 6" id="KW-0479">Metal-binding</keyword>
<dbReference type="GO" id="GO:0016798">
    <property type="term" value="F:hydrolase activity, acting on glycosyl bonds"/>
    <property type="evidence" value="ECO:0007669"/>
    <property type="project" value="UniProtKB-KW"/>
</dbReference>
<keyword evidence="4 6" id="KW-0456">Lyase</keyword>
<keyword evidence="2 6" id="KW-0378">Hydrolase</keyword>
<evidence type="ECO:0000256" key="1">
    <source>
        <dbReference type="ARBA" id="ARBA00022723"/>
    </source>
</evidence>
<comment type="caution">
    <text evidence="7">The sequence shown here is derived from an EMBL/GenBank/DDBJ whole genome shotgun (WGS) entry which is preliminary data.</text>
</comment>
<reference evidence="8" key="1">
    <citation type="journal article" date="2019" name="Int. J. Syst. Evol. Microbiol.">
        <title>The Global Catalogue of Microorganisms (GCM) 10K type strain sequencing project: providing services to taxonomists for standard genome sequencing and annotation.</title>
        <authorList>
            <consortium name="The Broad Institute Genomics Platform"/>
            <consortium name="The Broad Institute Genome Sequencing Center for Infectious Disease"/>
            <person name="Wu L."/>
            <person name="Ma J."/>
        </authorList>
    </citation>
    <scope>NUCLEOTIDE SEQUENCE [LARGE SCALE GENOMIC DNA]</scope>
    <source>
        <strain evidence="8">CGMCC 4.7093</strain>
    </source>
</reference>
<dbReference type="InterPro" id="IPR007342">
    <property type="entry name" value="PsuG"/>
</dbReference>
<keyword evidence="5 6" id="KW-0326">Glycosidase</keyword>
<dbReference type="InterPro" id="IPR022830">
    <property type="entry name" value="Indigdn_synthA-like"/>
</dbReference>
<sequence>MPAAPAVAVSDDVREAVAAGRPVVALETTIITHGLPRPRNVTTALDAEQLLRDAGVVPATIGVVGGRPTVGLTGEEIERLGSTDAVHKIGTRDLPVAMAQGWSGGTTVAATALLAHRAGVGVFATGGLGGVHRGAATTFDESADLVALAGLPVLVVSAGVKSILDVGATLERLETLGVTVLGYRTAVFPGFYVRDSGFGVTDRVETPAEAAAVVRARDALGLRSAVLLANPVDAAEELDDEVHRAVLDGALADAETHGVRGKDTTPHLLDHLHRASEGRSLEVNVALYRANVALGGEVARSLAFVGELHPPGTAT</sequence>
<evidence type="ECO:0000256" key="5">
    <source>
        <dbReference type="ARBA" id="ARBA00023295"/>
    </source>
</evidence>
<feature type="binding site" evidence="6">
    <location>
        <begin position="142"/>
        <end position="144"/>
    </location>
    <ligand>
        <name>substrate</name>
    </ligand>
</feature>
<dbReference type="EC" id="4.2.1.70" evidence="6"/>
<dbReference type="RefSeq" id="WP_378039057.1">
    <property type="nucleotide sequence ID" value="NZ_JBHSIV010000044.1"/>
</dbReference>
<protein>
    <recommendedName>
        <fullName evidence="6">Pseudouridine-5'-phosphate glycosidase</fullName>
        <shortName evidence="6">PsiMP glycosidase</shortName>
        <ecNumber evidence="6">4.2.1.70</ecNumber>
    </recommendedName>
</protein>
<dbReference type="HAMAP" id="MF_01876">
    <property type="entry name" value="PsiMP_glycosidase"/>
    <property type="match status" value="1"/>
</dbReference>
<feature type="binding site" evidence="6">
    <location>
        <position position="140"/>
    </location>
    <ligand>
        <name>Mn(2+)</name>
        <dbReference type="ChEBI" id="CHEBI:29035"/>
    </ligand>
</feature>
<dbReference type="SUPFAM" id="SSF110581">
    <property type="entry name" value="Indigoidine synthase A-like"/>
    <property type="match status" value="1"/>
</dbReference>
<dbReference type="EMBL" id="JBHSIV010000044">
    <property type="protein sequence ID" value="MFC5065738.1"/>
    <property type="molecule type" value="Genomic_DNA"/>
</dbReference>
<feature type="active site" description="Nucleophile" evidence="6">
    <location>
        <position position="161"/>
    </location>
</feature>
<comment type="cofactor">
    <cofactor evidence="6">
        <name>Mn(2+)</name>
        <dbReference type="ChEBI" id="CHEBI:29035"/>
    </cofactor>
    <text evidence="6">Binds 1 Mn(2+) ion per subunit.</text>
</comment>
<feature type="binding site" evidence="6">
    <location>
        <position position="108"/>
    </location>
    <ligand>
        <name>substrate</name>
    </ligand>
</feature>
<proteinExistence type="inferred from homology"/>
<comment type="subunit">
    <text evidence="6">Homotrimer.</text>
</comment>
<comment type="function">
    <text evidence="6">Catalyzes the reversible cleavage of pseudouridine 5'-phosphate (PsiMP) to ribose 5-phosphate and uracil. Functions biologically in the cleavage direction, as part of a pseudouridine degradation pathway.</text>
</comment>
<name>A0ABV9YSI5_9PSEU</name>
<evidence type="ECO:0000256" key="3">
    <source>
        <dbReference type="ARBA" id="ARBA00023211"/>
    </source>
</evidence>
<dbReference type="Pfam" id="PF04227">
    <property type="entry name" value="Indigoidine_A"/>
    <property type="match status" value="1"/>
</dbReference>